<dbReference type="InterPro" id="IPR025165">
    <property type="entry name" value="DUF4100"/>
</dbReference>
<accession>A0A8H5BBJ7</accession>
<proteinExistence type="predicted"/>
<dbReference type="AlphaFoldDB" id="A0A8H5BBJ7"/>
<comment type="caution">
    <text evidence="3">The sequence shown here is derived from an EMBL/GenBank/DDBJ whole genome shotgun (WGS) entry which is preliminary data.</text>
</comment>
<dbReference type="Pfam" id="PF13352">
    <property type="entry name" value="DUF4100"/>
    <property type="match status" value="1"/>
</dbReference>
<feature type="region of interest" description="Disordered" evidence="1">
    <location>
        <begin position="783"/>
        <end position="856"/>
    </location>
</feature>
<dbReference type="InterPro" id="IPR021109">
    <property type="entry name" value="Peptidase_aspartic_dom_sf"/>
</dbReference>
<feature type="region of interest" description="Disordered" evidence="1">
    <location>
        <begin position="415"/>
        <end position="519"/>
    </location>
</feature>
<name>A0A8H5BBJ7_9AGAR</name>
<protein>
    <recommendedName>
        <fullName evidence="2">DUF4100 domain-containing protein</fullName>
    </recommendedName>
</protein>
<gene>
    <name evidence="3" type="ORF">D9758_018458</name>
</gene>
<feature type="domain" description="DUF4100" evidence="2">
    <location>
        <begin position="321"/>
        <end position="585"/>
    </location>
</feature>
<feature type="compositionally biased region" description="Basic and acidic residues" evidence="1">
    <location>
        <begin position="422"/>
        <end position="433"/>
    </location>
</feature>
<dbReference type="SUPFAM" id="SSF50630">
    <property type="entry name" value="Acid proteases"/>
    <property type="match status" value="1"/>
</dbReference>
<feature type="compositionally biased region" description="Low complexity" evidence="1">
    <location>
        <begin position="356"/>
        <end position="369"/>
    </location>
</feature>
<dbReference type="Gene3D" id="2.40.70.10">
    <property type="entry name" value="Acid Proteases"/>
    <property type="match status" value="1"/>
</dbReference>
<keyword evidence="4" id="KW-1185">Reference proteome</keyword>
<dbReference type="EMBL" id="JAACJM010000429">
    <property type="protein sequence ID" value="KAF5319861.1"/>
    <property type="molecule type" value="Genomic_DNA"/>
</dbReference>
<reference evidence="3 4" key="1">
    <citation type="journal article" date="2020" name="ISME J.">
        <title>Uncovering the hidden diversity of litter-decomposition mechanisms in mushroom-forming fungi.</title>
        <authorList>
            <person name="Floudas D."/>
            <person name="Bentzer J."/>
            <person name="Ahren D."/>
            <person name="Johansson T."/>
            <person name="Persson P."/>
            <person name="Tunlid A."/>
        </authorList>
    </citation>
    <scope>NUCLEOTIDE SEQUENCE [LARGE SCALE GENOMIC DNA]</scope>
    <source>
        <strain evidence="3 4">CBS 291.85</strain>
    </source>
</reference>
<feature type="region of interest" description="Disordered" evidence="1">
    <location>
        <begin position="352"/>
        <end position="371"/>
    </location>
</feature>
<feature type="region of interest" description="Disordered" evidence="1">
    <location>
        <begin position="216"/>
        <end position="243"/>
    </location>
</feature>
<evidence type="ECO:0000313" key="3">
    <source>
        <dbReference type="EMBL" id="KAF5319861.1"/>
    </source>
</evidence>
<evidence type="ECO:0000259" key="2">
    <source>
        <dbReference type="Pfam" id="PF13352"/>
    </source>
</evidence>
<sequence>MTSMPSAMLTVPMPVPKTPGALFFDQKNARDYLDEILSHGERAGIMDPNKLVNYIITYASPKVRDVIRYLPEFDRDLEDNEMDTRTWAAASSMLKSLYASASDLKETTQKDLEKYCKNFNEKGSFSSKSDVDTYRQNFLYYASCLLKKKRMTAEAINFYFIAGLPKLLKEWFKNRVPEAKWNNASPPTIQESVLILYTKFATTSLHYCPWERSTTNGHELQEQESEEQDDSATSTTPTAPVMASQTQMDAITRQLEQLTLAMQSSKSQPHTHASGQPHSQGEPAWCWICGAPHPFPNSPVKCPVTPALVNEKLIVFDTSKRRYTLPDGEDFPRLPLGHQGLAAYLRAQASANGGKTNNQNQSSASTSSAEFHREVPPHIVGCLGLSDGFGQPLLRGDVFALSSFQEDIYYADPALRSGTDTSNRRFDLMDRSSRGKGKAAKQQPSSSQPRPRPNPPQAQTQPSPAQPVPMQPLISPQAQQGQPSNTSIPPPTNPINREDGWKSALPSNNGSRQHPDVTMRDETKKILPGTQFHFMSDIQEQYASKAVWEKIMDQPITLPLKQVIRGSPTLQKIFTESMRTRREYNSLTKASSPCSCLSSFDFASSNGRDDFVPDMVSSGLAVYADCDQSQLASFLIHYSSAIVTNPTSKFFAMVTGMMDVRINGVVFKAMIDTGSELNIASHDVPEQGKLSLDFEGMNWSLRGIHGGPEHLAGVLTDVSIQLGLHMFPHHIFVTRHSIADRYDIILGQPFLQWYACRLDYFRIGSVKLYLWKDADKERRPTVMVNITDPEDPRNTSVIGGGPSPKHPCPRHGDGHHSHAATSSQSSPPLSQAVGGSRLTPIAEVQDYDGPAESFDVEGVEEIMTAGARRSQGF</sequence>
<dbReference type="Proteomes" id="UP000559256">
    <property type="component" value="Unassembled WGS sequence"/>
</dbReference>
<organism evidence="3 4">
    <name type="scientific">Tetrapyrgos nigripes</name>
    <dbReference type="NCBI Taxonomy" id="182062"/>
    <lineage>
        <taxon>Eukaryota</taxon>
        <taxon>Fungi</taxon>
        <taxon>Dikarya</taxon>
        <taxon>Basidiomycota</taxon>
        <taxon>Agaricomycotina</taxon>
        <taxon>Agaricomycetes</taxon>
        <taxon>Agaricomycetidae</taxon>
        <taxon>Agaricales</taxon>
        <taxon>Marasmiineae</taxon>
        <taxon>Marasmiaceae</taxon>
        <taxon>Tetrapyrgos</taxon>
    </lineage>
</organism>
<evidence type="ECO:0000256" key="1">
    <source>
        <dbReference type="SAM" id="MobiDB-lite"/>
    </source>
</evidence>
<dbReference type="CDD" id="cd00303">
    <property type="entry name" value="retropepsin_like"/>
    <property type="match status" value="1"/>
</dbReference>
<evidence type="ECO:0000313" key="4">
    <source>
        <dbReference type="Proteomes" id="UP000559256"/>
    </source>
</evidence>
<dbReference type="OrthoDB" id="5535068at2759"/>